<evidence type="ECO:0000256" key="7">
    <source>
        <dbReference type="SAM" id="Phobius"/>
    </source>
</evidence>
<dbReference type="Pfam" id="PF03547">
    <property type="entry name" value="Mem_trans"/>
    <property type="match status" value="1"/>
</dbReference>
<feature type="transmembrane region" description="Helical" evidence="7">
    <location>
        <begin position="222"/>
        <end position="243"/>
    </location>
</feature>
<reference evidence="10" key="2">
    <citation type="submission" date="2016-01" db="EMBL/GenBank/DDBJ databases">
        <authorList>
            <person name="Poehlein A."/>
            <person name="Schlien K."/>
            <person name="Gottschalk G."/>
            <person name="Buckel W."/>
            <person name="Daniel R."/>
        </authorList>
    </citation>
    <scope>NUCLEOTIDE SEQUENCE [LARGE SCALE GENOMIC DNA]</scope>
    <source>
        <strain evidence="10">X2</strain>
    </source>
</reference>
<evidence type="ECO:0000256" key="4">
    <source>
        <dbReference type="ARBA" id="ARBA00022692"/>
    </source>
</evidence>
<keyword evidence="6 7" id="KW-0472">Membrane</keyword>
<dbReference type="OrthoDB" id="3238334at2"/>
<dbReference type="RefSeq" id="WP_066049736.1">
    <property type="nucleotide sequence ID" value="NZ_CP014223.1"/>
</dbReference>
<keyword evidence="2" id="KW-0813">Transport</keyword>
<name>A0A0X1U823_ANAPI</name>
<dbReference type="GO" id="GO:0016020">
    <property type="term" value="C:membrane"/>
    <property type="evidence" value="ECO:0007669"/>
    <property type="project" value="UniProtKB-SubCell"/>
</dbReference>
<dbReference type="PANTHER" id="PTHR36838:SF3">
    <property type="entry name" value="TRANSPORTER AUXIN EFFLUX CARRIER EC FAMILY"/>
    <property type="match status" value="1"/>
</dbReference>
<gene>
    <name evidence="8" type="ORF">CPRO_15030</name>
    <name evidence="9" type="ORF">SAMN02745151_01314</name>
</gene>
<accession>A0A0X1U823</accession>
<feature type="transmembrane region" description="Helical" evidence="7">
    <location>
        <begin position="281"/>
        <end position="302"/>
    </location>
</feature>
<feature type="transmembrane region" description="Helical" evidence="7">
    <location>
        <begin position="157"/>
        <end position="181"/>
    </location>
</feature>
<evidence type="ECO:0000313" key="11">
    <source>
        <dbReference type="Proteomes" id="UP000184204"/>
    </source>
</evidence>
<dbReference type="AlphaFoldDB" id="A0A0X1U823"/>
<dbReference type="KEGG" id="cpro:CPRO_15030"/>
<keyword evidence="5 7" id="KW-1133">Transmembrane helix</keyword>
<evidence type="ECO:0000256" key="5">
    <source>
        <dbReference type="ARBA" id="ARBA00022989"/>
    </source>
</evidence>
<keyword evidence="4 7" id="KW-0812">Transmembrane</keyword>
<evidence type="ECO:0000313" key="10">
    <source>
        <dbReference type="Proteomes" id="UP000068026"/>
    </source>
</evidence>
<feature type="transmembrane region" description="Helical" evidence="7">
    <location>
        <begin position="187"/>
        <end position="210"/>
    </location>
</feature>
<dbReference type="Proteomes" id="UP000184204">
    <property type="component" value="Unassembled WGS sequence"/>
</dbReference>
<sequence>MEIVLTKAFGFLFMIGVGFGLKRGGLFSQKDTDLLSRLVMKITLPMVIISNFRTLSLDVSFLTDIALGFITNLMAISLVLLLTRKKQPSERAFFIINASGYNIGLCTLPFMQSFFAPDAVAVVCMFDVGNAIMVFGITFTIATLITKGKDNVSVKEIFKTLFSSMPFVAYLVMISLCSLKIQLPNIVFDLATMMGQANTFLAMILIGIMFEPKMKKSVLKDMGSVFVLRLVIACVFSFLIYHYLPGPLLHRQILSIIVFSPILSIAPIYTERCGYDRSAAAVLNSLMLPFSLIIMTILLIVLKLY</sequence>
<organism evidence="9 11">
    <name type="scientific">Anaerotignum propionicum DSM 1682</name>
    <dbReference type="NCBI Taxonomy" id="991789"/>
    <lineage>
        <taxon>Bacteria</taxon>
        <taxon>Bacillati</taxon>
        <taxon>Bacillota</taxon>
        <taxon>Clostridia</taxon>
        <taxon>Lachnospirales</taxon>
        <taxon>Anaerotignaceae</taxon>
        <taxon>Anaerotignum</taxon>
    </lineage>
</organism>
<dbReference type="PANTHER" id="PTHR36838">
    <property type="entry name" value="AUXIN EFFLUX CARRIER FAMILY PROTEIN"/>
    <property type="match status" value="1"/>
</dbReference>
<dbReference type="Proteomes" id="UP000068026">
    <property type="component" value="Chromosome"/>
</dbReference>
<dbReference type="InterPro" id="IPR004776">
    <property type="entry name" value="Mem_transp_PIN-like"/>
</dbReference>
<keyword evidence="3" id="KW-1003">Cell membrane</keyword>
<feature type="transmembrane region" description="Helical" evidence="7">
    <location>
        <begin position="59"/>
        <end position="82"/>
    </location>
</feature>
<dbReference type="EMBL" id="CP014223">
    <property type="protein sequence ID" value="AMJ41096.1"/>
    <property type="molecule type" value="Genomic_DNA"/>
</dbReference>
<dbReference type="EMBL" id="FQUA01000004">
    <property type="protein sequence ID" value="SHE63446.1"/>
    <property type="molecule type" value="Genomic_DNA"/>
</dbReference>
<feature type="transmembrane region" description="Helical" evidence="7">
    <location>
        <begin position="120"/>
        <end position="145"/>
    </location>
</feature>
<feature type="transmembrane region" description="Helical" evidence="7">
    <location>
        <begin position="6"/>
        <end position="22"/>
    </location>
</feature>
<feature type="transmembrane region" description="Helical" evidence="7">
    <location>
        <begin position="249"/>
        <end position="269"/>
    </location>
</feature>
<feature type="transmembrane region" description="Helical" evidence="7">
    <location>
        <begin position="94"/>
        <end position="114"/>
    </location>
</feature>
<evidence type="ECO:0000256" key="2">
    <source>
        <dbReference type="ARBA" id="ARBA00022448"/>
    </source>
</evidence>
<protein>
    <submittedName>
        <fullName evidence="8">Membrane transport protein</fullName>
    </submittedName>
</protein>
<keyword evidence="10" id="KW-1185">Reference proteome</keyword>
<evidence type="ECO:0000313" key="9">
    <source>
        <dbReference type="EMBL" id="SHE63446.1"/>
    </source>
</evidence>
<comment type="subcellular location">
    <subcellularLocation>
        <location evidence="1">Membrane</location>
        <topology evidence="1">Multi-pass membrane protein</topology>
    </subcellularLocation>
</comment>
<evidence type="ECO:0000256" key="6">
    <source>
        <dbReference type="ARBA" id="ARBA00023136"/>
    </source>
</evidence>
<evidence type="ECO:0000256" key="3">
    <source>
        <dbReference type="ARBA" id="ARBA00022475"/>
    </source>
</evidence>
<reference evidence="9" key="4">
    <citation type="submission" date="2016-11" db="EMBL/GenBank/DDBJ databases">
        <authorList>
            <person name="Varghese N."/>
            <person name="Submissions S."/>
        </authorList>
    </citation>
    <scope>NUCLEOTIDE SEQUENCE</scope>
    <source>
        <strain evidence="9">DSM 1682</strain>
    </source>
</reference>
<evidence type="ECO:0000313" key="8">
    <source>
        <dbReference type="EMBL" id="AMJ41096.1"/>
    </source>
</evidence>
<evidence type="ECO:0000256" key="1">
    <source>
        <dbReference type="ARBA" id="ARBA00004141"/>
    </source>
</evidence>
<proteinExistence type="predicted"/>
<reference evidence="11" key="3">
    <citation type="submission" date="2016-11" db="EMBL/GenBank/DDBJ databases">
        <authorList>
            <person name="Jaros S."/>
            <person name="Januszkiewicz K."/>
            <person name="Wedrychowicz H."/>
        </authorList>
    </citation>
    <scope>NUCLEOTIDE SEQUENCE [LARGE SCALE GENOMIC DNA]</scope>
    <source>
        <strain evidence="11">DSM 1682</strain>
    </source>
</reference>
<dbReference type="GO" id="GO:0055085">
    <property type="term" value="P:transmembrane transport"/>
    <property type="evidence" value="ECO:0007669"/>
    <property type="project" value="InterPro"/>
</dbReference>
<reference evidence="8 10" key="1">
    <citation type="journal article" date="2016" name="Genome Announc.">
        <title>Complete Genome Sequence of the Amino Acid-Fermenting Clostridium propionicum X2 (DSM 1682).</title>
        <authorList>
            <person name="Poehlein A."/>
            <person name="Schlien K."/>
            <person name="Chowdhury N.P."/>
            <person name="Gottschalk G."/>
            <person name="Buckel W."/>
            <person name="Daniel R."/>
        </authorList>
    </citation>
    <scope>NUCLEOTIDE SEQUENCE [LARGE SCALE GENOMIC DNA]</scope>
    <source>
        <strain evidence="8 10">X2</strain>
    </source>
</reference>